<gene>
    <name evidence="1" type="ORF">NDU88_011129</name>
</gene>
<reference evidence="1" key="1">
    <citation type="journal article" date="2022" name="bioRxiv">
        <title>Sequencing and chromosome-scale assembly of the giantPleurodeles waltlgenome.</title>
        <authorList>
            <person name="Brown T."/>
            <person name="Elewa A."/>
            <person name="Iarovenko S."/>
            <person name="Subramanian E."/>
            <person name="Araus A.J."/>
            <person name="Petzold A."/>
            <person name="Susuki M."/>
            <person name="Suzuki K.-i.T."/>
            <person name="Hayashi T."/>
            <person name="Toyoda A."/>
            <person name="Oliveira C."/>
            <person name="Osipova E."/>
            <person name="Leigh N.D."/>
            <person name="Simon A."/>
            <person name="Yun M.H."/>
        </authorList>
    </citation>
    <scope>NUCLEOTIDE SEQUENCE</scope>
    <source>
        <strain evidence="1">20211129_DDA</strain>
        <tissue evidence="1">Liver</tissue>
    </source>
</reference>
<accession>A0AAV7R044</accession>
<feature type="non-terminal residue" evidence="1">
    <location>
        <position position="67"/>
    </location>
</feature>
<organism evidence="1 2">
    <name type="scientific">Pleurodeles waltl</name>
    <name type="common">Iberian ribbed newt</name>
    <dbReference type="NCBI Taxonomy" id="8319"/>
    <lineage>
        <taxon>Eukaryota</taxon>
        <taxon>Metazoa</taxon>
        <taxon>Chordata</taxon>
        <taxon>Craniata</taxon>
        <taxon>Vertebrata</taxon>
        <taxon>Euteleostomi</taxon>
        <taxon>Amphibia</taxon>
        <taxon>Batrachia</taxon>
        <taxon>Caudata</taxon>
        <taxon>Salamandroidea</taxon>
        <taxon>Salamandridae</taxon>
        <taxon>Pleurodelinae</taxon>
        <taxon>Pleurodeles</taxon>
    </lineage>
</organism>
<dbReference type="EMBL" id="JANPWB010000010">
    <property type="protein sequence ID" value="KAJ1144835.1"/>
    <property type="molecule type" value="Genomic_DNA"/>
</dbReference>
<evidence type="ECO:0000313" key="1">
    <source>
        <dbReference type="EMBL" id="KAJ1144835.1"/>
    </source>
</evidence>
<evidence type="ECO:0000313" key="2">
    <source>
        <dbReference type="Proteomes" id="UP001066276"/>
    </source>
</evidence>
<keyword evidence="2" id="KW-1185">Reference proteome</keyword>
<name>A0AAV7R044_PLEWA</name>
<comment type="caution">
    <text evidence="1">The sequence shown here is derived from an EMBL/GenBank/DDBJ whole genome shotgun (WGS) entry which is preliminary data.</text>
</comment>
<proteinExistence type="predicted"/>
<protein>
    <submittedName>
        <fullName evidence="1">Uncharacterized protein</fullName>
    </submittedName>
</protein>
<sequence>PVHRRQHHRLQCHHKASLPAPWHVDTACEGHDASSRPAPLAWNYRRHRFRNNAATACTMTCGHCMLH</sequence>
<feature type="non-terminal residue" evidence="1">
    <location>
        <position position="1"/>
    </location>
</feature>
<dbReference type="AlphaFoldDB" id="A0AAV7R044"/>
<dbReference type="Proteomes" id="UP001066276">
    <property type="component" value="Chromosome 6"/>
</dbReference>